<protein>
    <submittedName>
        <fullName evidence="3">Alpha/beta hydrolase fold-3</fullName>
    </submittedName>
</protein>
<dbReference type="Gene3D" id="3.40.50.1820">
    <property type="entry name" value="alpha/beta hydrolase"/>
    <property type="match status" value="1"/>
</dbReference>
<dbReference type="PANTHER" id="PTHR48081">
    <property type="entry name" value="AB HYDROLASE SUPERFAMILY PROTEIN C4A8.06C"/>
    <property type="match status" value="1"/>
</dbReference>
<dbReference type="InterPro" id="IPR029058">
    <property type="entry name" value="AB_hydrolase_fold"/>
</dbReference>
<dbReference type="AlphaFoldDB" id="A0A8H4J0N7"/>
<accession>A0A8H4J0N7</accession>
<gene>
    <name evidence="3" type="ORF">GTA08_BOTSDO02497</name>
</gene>
<feature type="domain" description="Alpha/beta hydrolase fold-3" evidence="2">
    <location>
        <begin position="41"/>
        <end position="161"/>
    </location>
</feature>
<dbReference type="Pfam" id="PF07859">
    <property type="entry name" value="Abhydrolase_3"/>
    <property type="match status" value="1"/>
</dbReference>
<name>A0A8H4J0N7_9PEZI</name>
<evidence type="ECO:0000313" key="4">
    <source>
        <dbReference type="Proteomes" id="UP000572817"/>
    </source>
</evidence>
<organism evidence="3 4">
    <name type="scientific">Botryosphaeria dothidea</name>
    <dbReference type="NCBI Taxonomy" id="55169"/>
    <lineage>
        <taxon>Eukaryota</taxon>
        <taxon>Fungi</taxon>
        <taxon>Dikarya</taxon>
        <taxon>Ascomycota</taxon>
        <taxon>Pezizomycotina</taxon>
        <taxon>Dothideomycetes</taxon>
        <taxon>Dothideomycetes incertae sedis</taxon>
        <taxon>Botryosphaeriales</taxon>
        <taxon>Botryosphaeriaceae</taxon>
        <taxon>Botryosphaeria</taxon>
    </lineage>
</organism>
<evidence type="ECO:0000256" key="1">
    <source>
        <dbReference type="ARBA" id="ARBA00022801"/>
    </source>
</evidence>
<evidence type="ECO:0000259" key="2">
    <source>
        <dbReference type="Pfam" id="PF07859"/>
    </source>
</evidence>
<proteinExistence type="predicted"/>
<keyword evidence="4" id="KW-1185">Reference proteome</keyword>
<dbReference type="EMBL" id="WWBZ02000016">
    <property type="protein sequence ID" value="KAF4310028.1"/>
    <property type="molecule type" value="Genomic_DNA"/>
</dbReference>
<keyword evidence="1 3" id="KW-0378">Hydrolase</keyword>
<dbReference type="InterPro" id="IPR013094">
    <property type="entry name" value="AB_hydrolase_3"/>
</dbReference>
<dbReference type="SUPFAM" id="SSF53474">
    <property type="entry name" value="alpha/beta-Hydrolases"/>
    <property type="match status" value="1"/>
</dbReference>
<reference evidence="3" key="1">
    <citation type="submission" date="2020-04" db="EMBL/GenBank/DDBJ databases">
        <title>Genome Assembly and Annotation of Botryosphaeria dothidea sdau 11-99, a Latent Pathogen of Apple Fruit Ring Rot in China.</title>
        <authorList>
            <person name="Yu C."/>
            <person name="Diao Y."/>
            <person name="Lu Q."/>
            <person name="Zhao J."/>
            <person name="Cui S."/>
            <person name="Peng C."/>
            <person name="He B."/>
            <person name="Liu H."/>
        </authorList>
    </citation>
    <scope>NUCLEOTIDE SEQUENCE [LARGE SCALE GENOMIC DNA]</scope>
    <source>
        <strain evidence="3">Sdau11-99</strain>
    </source>
</reference>
<dbReference type="PANTHER" id="PTHR48081:SF3">
    <property type="entry name" value="ALPHA_BETA HYDROLASE FOLD-3 DOMAIN-CONTAINING PROTEIN"/>
    <property type="match status" value="1"/>
</dbReference>
<evidence type="ECO:0000313" key="3">
    <source>
        <dbReference type="EMBL" id="KAF4310028.1"/>
    </source>
</evidence>
<comment type="caution">
    <text evidence="3">The sequence shown here is derived from an EMBL/GenBank/DDBJ whole genome shotgun (WGS) entry which is preliminary data.</text>
</comment>
<sequence length="301" mass="32706">MDGIYQGFELLSANYKTTASTPINVDVLVPEGLEPGIHPTIVRFHGGGFTSGSSLHPDFFPRWLLELSITLAAIIVTPNYRLLPESNAIDILEDMDDLWDWLTPGLDNLLGSSARPRVQADLTRIMTVGESAGGCLSMQFALDHAQEGVRAAIAECAALDIRAVAAGAQQNASATTSEKGEDCSGPPVIADPSLSRFGMIDEIVQKGKLLDYFPNVERVHPIDRVRNGTHVPPLFLIHGLNDTVVPPIQSERFAKEVLDQNPHAQVHLELQPGEHLMDVPLPLGHPWLTKGLELVKSAWLG</sequence>
<dbReference type="Proteomes" id="UP000572817">
    <property type="component" value="Unassembled WGS sequence"/>
</dbReference>
<dbReference type="InterPro" id="IPR050300">
    <property type="entry name" value="GDXG_lipolytic_enzyme"/>
</dbReference>
<dbReference type="OrthoDB" id="19653at2759"/>
<dbReference type="GO" id="GO:0016787">
    <property type="term" value="F:hydrolase activity"/>
    <property type="evidence" value="ECO:0007669"/>
    <property type="project" value="UniProtKB-KW"/>
</dbReference>